<dbReference type="AlphaFoldDB" id="A0A6N7VR76"/>
<dbReference type="SUPFAM" id="SSF56281">
    <property type="entry name" value="Metallo-hydrolase/oxidoreductase"/>
    <property type="match status" value="1"/>
</dbReference>
<reference evidence="2 3" key="1">
    <citation type="submission" date="2019-08" db="EMBL/GenBank/DDBJ databases">
        <title>In-depth cultivation of the pig gut microbiome towards novel bacterial diversity and tailored functional studies.</title>
        <authorList>
            <person name="Wylensek D."/>
            <person name="Hitch T.C.A."/>
            <person name="Clavel T."/>
        </authorList>
    </citation>
    <scope>NUCLEOTIDE SEQUENCE [LARGE SCALE GENOMIC DNA]</scope>
    <source>
        <strain evidence="2 3">WCA-380-WT-2B</strain>
    </source>
</reference>
<keyword evidence="2" id="KW-0378">Hydrolase</keyword>
<comment type="caution">
    <text evidence="2">The sequence shown here is derived from an EMBL/GenBank/DDBJ whole genome shotgun (WGS) entry which is preliminary data.</text>
</comment>
<dbReference type="Pfam" id="PF12706">
    <property type="entry name" value="Lactamase_B_2"/>
    <property type="match status" value="1"/>
</dbReference>
<dbReference type="InterPro" id="IPR036866">
    <property type="entry name" value="RibonucZ/Hydroxyglut_hydro"/>
</dbReference>
<keyword evidence="3" id="KW-1185">Reference proteome</keyword>
<organism evidence="2 3">
    <name type="scientific">Anaerococcus porci</name>
    <dbReference type="NCBI Taxonomy" id="2652269"/>
    <lineage>
        <taxon>Bacteria</taxon>
        <taxon>Bacillati</taxon>
        <taxon>Bacillota</taxon>
        <taxon>Tissierellia</taxon>
        <taxon>Tissierellales</taxon>
        <taxon>Peptoniphilaceae</taxon>
        <taxon>Anaerococcus</taxon>
    </lineage>
</organism>
<evidence type="ECO:0000313" key="2">
    <source>
        <dbReference type="EMBL" id="MSS77402.1"/>
    </source>
</evidence>
<feature type="domain" description="Metallo-beta-lactamase" evidence="1">
    <location>
        <begin position="11"/>
        <end position="200"/>
    </location>
</feature>
<sequence>MNIEVLGTGSSGNCYKVSDGESTLLLECGLPYKIIQKKLRFKMHSLDACLVTHEHMDHAKACKDMLKNGIDLYMTYGTSKALDLKGHRLHNFRGVKKDELVSYKAEKIKTFKVLAFETIHDADEPVGFYIKSVKNGESLVFITDTAYMKYKIPDCDYLMVECNYVKDRLDYNFKQGLINISLRNRIVKNHLSLETLLEALDMNRLSKLKKIYVLHLSDGNSDEKVIEESLKAKTGVLVYIC</sequence>
<protein>
    <submittedName>
        <fullName evidence="2">MBL fold metallo-hydrolase</fullName>
    </submittedName>
</protein>
<dbReference type="InterPro" id="IPR052533">
    <property type="entry name" value="WalJ/YycJ-like"/>
</dbReference>
<dbReference type="Proteomes" id="UP000441925">
    <property type="component" value="Unassembled WGS sequence"/>
</dbReference>
<name>A0A6N7VR76_9FIRM</name>
<evidence type="ECO:0000259" key="1">
    <source>
        <dbReference type="SMART" id="SM00849"/>
    </source>
</evidence>
<dbReference type="InterPro" id="IPR001279">
    <property type="entry name" value="Metallo-B-lactamas"/>
</dbReference>
<dbReference type="PANTHER" id="PTHR47619:SF1">
    <property type="entry name" value="EXODEOXYRIBONUCLEASE WALJ"/>
    <property type="match status" value="1"/>
</dbReference>
<accession>A0A6N7VR76</accession>
<dbReference type="PANTHER" id="PTHR47619">
    <property type="entry name" value="METALLO-HYDROLASE YYCJ-RELATED"/>
    <property type="match status" value="1"/>
</dbReference>
<dbReference type="RefSeq" id="WP_154539490.1">
    <property type="nucleotide sequence ID" value="NZ_VULQ01000002.1"/>
</dbReference>
<dbReference type="SMART" id="SM00849">
    <property type="entry name" value="Lactamase_B"/>
    <property type="match status" value="1"/>
</dbReference>
<evidence type="ECO:0000313" key="3">
    <source>
        <dbReference type="Proteomes" id="UP000441925"/>
    </source>
</evidence>
<gene>
    <name evidence="2" type="ORF">FYJ26_03055</name>
</gene>
<proteinExistence type="predicted"/>
<dbReference type="GO" id="GO:0016787">
    <property type="term" value="F:hydrolase activity"/>
    <property type="evidence" value="ECO:0007669"/>
    <property type="project" value="UniProtKB-KW"/>
</dbReference>
<dbReference type="EMBL" id="VULQ01000002">
    <property type="protein sequence ID" value="MSS77402.1"/>
    <property type="molecule type" value="Genomic_DNA"/>
</dbReference>
<dbReference type="Gene3D" id="3.60.15.10">
    <property type="entry name" value="Ribonuclease Z/Hydroxyacylglutathione hydrolase-like"/>
    <property type="match status" value="1"/>
</dbReference>